<dbReference type="PANTHER" id="PTHR42776:SF27">
    <property type="entry name" value="DIPEPTIDYL PEPTIDASE FAMILY MEMBER 6"/>
    <property type="match status" value="1"/>
</dbReference>
<evidence type="ECO:0000313" key="3">
    <source>
        <dbReference type="EMBL" id="MFC3550147.1"/>
    </source>
</evidence>
<dbReference type="Proteomes" id="UP001595740">
    <property type="component" value="Unassembled WGS sequence"/>
</dbReference>
<dbReference type="InterPro" id="IPR001375">
    <property type="entry name" value="Peptidase_S9_cat"/>
</dbReference>
<dbReference type="EMBL" id="JBHRXK010000001">
    <property type="protein sequence ID" value="MFC3550147.1"/>
    <property type="molecule type" value="Genomic_DNA"/>
</dbReference>
<name>A0ABV7RNE0_9GAMM</name>
<gene>
    <name evidence="3" type="ORF">ACFOLC_03880</name>
</gene>
<reference evidence="4" key="1">
    <citation type="journal article" date="2019" name="Int. J. Syst. Evol. Microbiol.">
        <title>The Global Catalogue of Microorganisms (GCM) 10K type strain sequencing project: providing services to taxonomists for standard genome sequencing and annotation.</title>
        <authorList>
            <consortium name="The Broad Institute Genomics Platform"/>
            <consortium name="The Broad Institute Genome Sequencing Center for Infectious Disease"/>
            <person name="Wu L."/>
            <person name="Ma J."/>
        </authorList>
    </citation>
    <scope>NUCLEOTIDE SEQUENCE [LARGE SCALE GENOMIC DNA]</scope>
    <source>
        <strain evidence="4">KCTC 42875</strain>
    </source>
</reference>
<dbReference type="RefSeq" id="WP_386757679.1">
    <property type="nucleotide sequence ID" value="NZ_JBHRXK010000001.1"/>
</dbReference>
<comment type="caution">
    <text evidence="3">The sequence shown here is derived from an EMBL/GenBank/DDBJ whole genome shotgun (WGS) entry which is preliminary data.</text>
</comment>
<accession>A0ABV7RNE0</accession>
<sequence length="658" mass="71771">MLGIMLSVGTAVAADQPAAALDVQAFVKKDQFRTIKISPAGDYHAATLPLEDRTALVIRRRTDMAATASVEFGKHQHIVDFWWVNPERVLISMAYKIGDLEEPMPTGELYAIDADGGRVENLIGQRVVGRSGDTRIQPKKVEAVAAFLIDDLPDDDKNVIISVEAFNADPLARVERLNVYTGHRSAITLAPVRNARFTTDSQGIVRFARGFGADGINKLYYRKSDEASWQLINDEARSDRIELALGFSADDKVAYLQVEQASGPDAIVAMDVATGLRKELLRDDDSDPARVIYRPGSSVPIGAVFMDGKPRMAFFDDASPEARLYRSLATAFGGDVPFITSSTADGNLSLVETYGDRNPGDFFVFDGVAKKADYLISRRNWFNPATMAGMRPIALTARDGLPLKGYLTLPPGSDGKNLPMVVMPHGGPYGVRDDWGFSDEPQLLASAGYAVLQINFRGSSGYGRAFTQAGAREWGGKMQDDVTDATRWAIQQGIADAGRVCIYGASYGGYSALLGVAKEPDLYKCAAGYVGVYELPLMYEEDAMRSGSNRTYLQRWVGAREQLAEVSPTRMADRIKVPVFLAAGGEDQRAPIAHSKLMEKALRKASVPVETLYYDTEGHGFYVEEHQREYYSRLLAFLSRSLGGRVATTGGGDVAAAK</sequence>
<dbReference type="PANTHER" id="PTHR42776">
    <property type="entry name" value="SERINE PEPTIDASE S9 FAMILY MEMBER"/>
    <property type="match status" value="1"/>
</dbReference>
<keyword evidence="1 3" id="KW-0378">Hydrolase</keyword>
<proteinExistence type="predicted"/>
<feature type="domain" description="Peptidase S9 prolyl oligopeptidase catalytic" evidence="2">
    <location>
        <begin position="435"/>
        <end position="644"/>
    </location>
</feature>
<dbReference type="Gene3D" id="3.40.50.1820">
    <property type="entry name" value="alpha/beta hydrolase"/>
    <property type="match status" value="1"/>
</dbReference>
<dbReference type="Pfam" id="PF00326">
    <property type="entry name" value="Peptidase_S9"/>
    <property type="match status" value="1"/>
</dbReference>
<evidence type="ECO:0000313" key="4">
    <source>
        <dbReference type="Proteomes" id="UP001595740"/>
    </source>
</evidence>
<dbReference type="SUPFAM" id="SSF53474">
    <property type="entry name" value="alpha/beta-Hydrolases"/>
    <property type="match status" value="1"/>
</dbReference>
<organism evidence="3 4">
    <name type="scientific">Lysobacter cavernae</name>
    <dbReference type="NCBI Taxonomy" id="1685901"/>
    <lineage>
        <taxon>Bacteria</taxon>
        <taxon>Pseudomonadati</taxon>
        <taxon>Pseudomonadota</taxon>
        <taxon>Gammaproteobacteria</taxon>
        <taxon>Lysobacterales</taxon>
        <taxon>Lysobacteraceae</taxon>
        <taxon>Lysobacter</taxon>
    </lineage>
</organism>
<dbReference type="SUPFAM" id="SSF82171">
    <property type="entry name" value="DPP6 N-terminal domain-like"/>
    <property type="match status" value="1"/>
</dbReference>
<dbReference type="InterPro" id="IPR029058">
    <property type="entry name" value="AB_hydrolase_fold"/>
</dbReference>
<dbReference type="GO" id="GO:0016787">
    <property type="term" value="F:hydrolase activity"/>
    <property type="evidence" value="ECO:0007669"/>
    <property type="project" value="UniProtKB-KW"/>
</dbReference>
<protein>
    <submittedName>
        <fullName evidence="3">Alpha/beta hydrolase family protein</fullName>
        <ecNumber evidence="3">3.4.-.-</ecNumber>
    </submittedName>
</protein>
<dbReference type="EC" id="3.4.-.-" evidence="3"/>
<keyword evidence="4" id="KW-1185">Reference proteome</keyword>
<evidence type="ECO:0000259" key="2">
    <source>
        <dbReference type="Pfam" id="PF00326"/>
    </source>
</evidence>
<evidence type="ECO:0000256" key="1">
    <source>
        <dbReference type="ARBA" id="ARBA00022801"/>
    </source>
</evidence>